<dbReference type="Pfam" id="PF04116">
    <property type="entry name" value="FA_hydroxylase"/>
    <property type="match status" value="1"/>
</dbReference>
<dbReference type="RefSeq" id="WP_218445115.1">
    <property type="nucleotide sequence ID" value="NZ_JAGSPA010000002.1"/>
</dbReference>
<evidence type="ECO:0000259" key="8">
    <source>
        <dbReference type="Pfam" id="PF04116"/>
    </source>
</evidence>
<feature type="transmembrane region" description="Helical" evidence="7">
    <location>
        <begin position="20"/>
        <end position="37"/>
    </location>
</feature>
<keyword evidence="10" id="KW-1185">Reference proteome</keyword>
<dbReference type="InterPro" id="IPR006694">
    <property type="entry name" value="Fatty_acid_hydroxylase"/>
</dbReference>
<dbReference type="PANTHER" id="PTHR21624">
    <property type="entry name" value="STEROL DESATURASE-RELATED PROTEIN"/>
    <property type="match status" value="1"/>
</dbReference>
<evidence type="ECO:0000256" key="2">
    <source>
        <dbReference type="ARBA" id="ARBA00022692"/>
    </source>
</evidence>
<feature type="domain" description="Fatty acid hydroxylase" evidence="8">
    <location>
        <begin position="103"/>
        <end position="238"/>
    </location>
</feature>
<dbReference type="EMBL" id="JAGSPA010000002">
    <property type="protein sequence ID" value="MBV7256474.1"/>
    <property type="molecule type" value="Genomic_DNA"/>
</dbReference>
<keyword evidence="2 7" id="KW-0812">Transmembrane</keyword>
<protein>
    <submittedName>
        <fullName evidence="9">Sterol desaturase family protein</fullName>
    </submittedName>
</protein>
<evidence type="ECO:0000256" key="5">
    <source>
        <dbReference type="ARBA" id="ARBA00023098"/>
    </source>
</evidence>
<gene>
    <name evidence="9" type="ORF">KCG44_06700</name>
</gene>
<evidence type="ECO:0000313" key="9">
    <source>
        <dbReference type="EMBL" id="MBV7256474.1"/>
    </source>
</evidence>
<evidence type="ECO:0000256" key="3">
    <source>
        <dbReference type="ARBA" id="ARBA00022989"/>
    </source>
</evidence>
<reference evidence="9 10" key="1">
    <citation type="submission" date="2021-04" db="EMBL/GenBank/DDBJ databases">
        <authorList>
            <person name="Pira H."/>
            <person name="Risdian C."/>
            <person name="Wink J."/>
        </authorList>
    </citation>
    <scope>NUCLEOTIDE SEQUENCE [LARGE SCALE GENOMIC DNA]</scope>
    <source>
        <strain evidence="9 10">WHA3</strain>
    </source>
</reference>
<proteinExistence type="predicted"/>
<comment type="subcellular location">
    <subcellularLocation>
        <location evidence="1">Endomembrane system</location>
        <topology evidence="1">Multi-pass membrane protein</topology>
    </subcellularLocation>
</comment>
<evidence type="ECO:0000256" key="4">
    <source>
        <dbReference type="ARBA" id="ARBA00023002"/>
    </source>
</evidence>
<keyword evidence="5" id="KW-0443">Lipid metabolism</keyword>
<evidence type="ECO:0000256" key="1">
    <source>
        <dbReference type="ARBA" id="ARBA00004127"/>
    </source>
</evidence>
<feature type="transmembrane region" description="Helical" evidence="7">
    <location>
        <begin position="57"/>
        <end position="78"/>
    </location>
</feature>
<keyword evidence="6 7" id="KW-0472">Membrane</keyword>
<dbReference type="PANTHER" id="PTHR21624:SF1">
    <property type="entry name" value="ALKYLGLYCEROL MONOOXYGENASE"/>
    <property type="match status" value="1"/>
</dbReference>
<evidence type="ECO:0000256" key="6">
    <source>
        <dbReference type="ARBA" id="ARBA00023136"/>
    </source>
</evidence>
<evidence type="ECO:0000313" key="10">
    <source>
        <dbReference type="Proteomes" id="UP000722336"/>
    </source>
</evidence>
<accession>A0ABS6SDL8</accession>
<keyword evidence="4" id="KW-0560">Oxidoreductase</keyword>
<keyword evidence="3 7" id="KW-1133">Transmembrane helix</keyword>
<name>A0ABS6SDL8_9SPHN</name>
<comment type="caution">
    <text evidence="9">The sequence shown here is derived from an EMBL/GenBank/DDBJ whole genome shotgun (WGS) entry which is preliminary data.</text>
</comment>
<evidence type="ECO:0000256" key="7">
    <source>
        <dbReference type="SAM" id="Phobius"/>
    </source>
</evidence>
<sequence>MNAITAQTERQPRGTGWQRLGAALVLGGAAAALAYALKSEDRRPLRRPRLRREGRQLTNIALGIGSMLASSLVQKHGLRPLLYHDAGRYGLVRHLPRGLRAPAAFLLLDWAMYWWHRATHEIDGLWRLHRVHHVDLDLDMSTAVRFHAADQLVSAPMRAAMIVIIGPDARTDARWNGWFLANVLFHHANIRLPLAWERGLAAVLTTPRMHGIHHMARRDATDSNWSSGFSLWDRIHGSFRLDIPADAIRIGVAGYPDDLIAAKALALPLRSTEADW</sequence>
<organism evidence="9 10">
    <name type="scientific">Pacificimonas pallii</name>
    <dbReference type="NCBI Taxonomy" id="2827236"/>
    <lineage>
        <taxon>Bacteria</taxon>
        <taxon>Pseudomonadati</taxon>
        <taxon>Pseudomonadota</taxon>
        <taxon>Alphaproteobacteria</taxon>
        <taxon>Sphingomonadales</taxon>
        <taxon>Sphingosinicellaceae</taxon>
        <taxon>Pacificimonas</taxon>
    </lineage>
</organism>
<dbReference type="InterPro" id="IPR051689">
    <property type="entry name" value="Sterol_desaturase/TMEM195"/>
</dbReference>
<dbReference type="Proteomes" id="UP000722336">
    <property type="component" value="Unassembled WGS sequence"/>
</dbReference>